<sequence>MSPLDSSSAQRSANRSRVIHALRQHGAMSRAALAEIGLSRSTVASVVGELIDAGAVVELGGDGPRAGNGNGFAATRGGTAKAGRPPTLIGLKGSLGAAVGVEIGNGIVRIAVCDVAQELLRHEAVAVDEQTSPEDTLLLVDRLIDGLLEQTGFRRDEVIGVGIAMPGPIQRRTGLTGRACTLKPWVGLDPRLLGEHVLGLPVHAGNDANLAALAEMTWGAARGLRDYAYIYTANGIGAGFVMDGRLYVGANGTAGEIGHTTINEDGLVCACGGRGCLNTLANPDAICDQLWQSHGRRPSIGEVIALAHEGDAGCRRVLADAGRHIGVAMANMYNLLDPELIVLGGSLAPAGDILIEPLRQSMMRRAIHAGEAVPDVVAGEIGIDVVVVVGAAAAVLRDATRFPLPVR</sequence>
<dbReference type="InterPro" id="IPR036390">
    <property type="entry name" value="WH_DNA-bd_sf"/>
</dbReference>
<dbReference type="InterPro" id="IPR043129">
    <property type="entry name" value="ATPase_NBD"/>
</dbReference>
<dbReference type="SUPFAM" id="SSF46785">
    <property type="entry name" value="Winged helix' DNA-binding domain"/>
    <property type="match status" value="1"/>
</dbReference>
<dbReference type="PANTHER" id="PTHR18964">
    <property type="entry name" value="ROK (REPRESSOR, ORF, KINASE) FAMILY"/>
    <property type="match status" value="1"/>
</dbReference>
<dbReference type="InterPro" id="IPR000600">
    <property type="entry name" value="ROK"/>
</dbReference>
<evidence type="ECO:0000256" key="1">
    <source>
        <dbReference type="ARBA" id="ARBA00006479"/>
    </source>
</evidence>
<reference evidence="3" key="1">
    <citation type="journal article" date="2019" name="Int. J. Syst. Evol. Microbiol.">
        <title>The Global Catalogue of Microorganisms (GCM) 10K type strain sequencing project: providing services to taxonomists for standard genome sequencing and annotation.</title>
        <authorList>
            <consortium name="The Broad Institute Genomics Platform"/>
            <consortium name="The Broad Institute Genome Sequencing Center for Infectious Disease"/>
            <person name="Wu L."/>
            <person name="Ma J."/>
        </authorList>
    </citation>
    <scope>NUCLEOTIDE SEQUENCE [LARGE SCALE GENOMIC DNA]</scope>
    <source>
        <strain evidence="3">CGMCC 4.7152</strain>
    </source>
</reference>
<dbReference type="RefSeq" id="WP_380127200.1">
    <property type="nucleotide sequence ID" value="NZ_JBHSIU010000105.1"/>
</dbReference>
<dbReference type="Pfam" id="PF00480">
    <property type="entry name" value="ROK"/>
    <property type="match status" value="1"/>
</dbReference>
<accession>A0ABV9WDQ1</accession>
<dbReference type="InterPro" id="IPR036388">
    <property type="entry name" value="WH-like_DNA-bd_sf"/>
</dbReference>
<organism evidence="2 3">
    <name type="scientific">Dactylosporangium cerinum</name>
    <dbReference type="NCBI Taxonomy" id="1434730"/>
    <lineage>
        <taxon>Bacteria</taxon>
        <taxon>Bacillati</taxon>
        <taxon>Actinomycetota</taxon>
        <taxon>Actinomycetes</taxon>
        <taxon>Micromonosporales</taxon>
        <taxon>Micromonosporaceae</taxon>
        <taxon>Dactylosporangium</taxon>
    </lineage>
</organism>
<evidence type="ECO:0000313" key="2">
    <source>
        <dbReference type="EMBL" id="MFC5006568.1"/>
    </source>
</evidence>
<proteinExistence type="inferred from homology"/>
<keyword evidence="3" id="KW-1185">Reference proteome</keyword>
<gene>
    <name evidence="2" type="ORF">ACFPIJ_53200</name>
</gene>
<dbReference type="PANTHER" id="PTHR18964:SF173">
    <property type="entry name" value="GLUCOKINASE"/>
    <property type="match status" value="1"/>
</dbReference>
<comment type="caution">
    <text evidence="2">The sequence shown here is derived from an EMBL/GenBank/DDBJ whole genome shotgun (WGS) entry which is preliminary data.</text>
</comment>
<evidence type="ECO:0000313" key="3">
    <source>
        <dbReference type="Proteomes" id="UP001595912"/>
    </source>
</evidence>
<protein>
    <submittedName>
        <fullName evidence="2">ROK family protein</fullName>
    </submittedName>
</protein>
<comment type="similarity">
    <text evidence="1">Belongs to the ROK (NagC/XylR) family.</text>
</comment>
<dbReference type="Gene3D" id="1.10.10.10">
    <property type="entry name" value="Winged helix-like DNA-binding domain superfamily/Winged helix DNA-binding domain"/>
    <property type="match status" value="1"/>
</dbReference>
<name>A0ABV9WDQ1_9ACTN</name>
<dbReference type="Gene3D" id="3.30.420.40">
    <property type="match status" value="2"/>
</dbReference>
<dbReference type="SUPFAM" id="SSF53067">
    <property type="entry name" value="Actin-like ATPase domain"/>
    <property type="match status" value="1"/>
</dbReference>
<dbReference type="EMBL" id="JBHSIU010000105">
    <property type="protein sequence ID" value="MFC5006568.1"/>
    <property type="molecule type" value="Genomic_DNA"/>
</dbReference>
<dbReference type="Proteomes" id="UP001595912">
    <property type="component" value="Unassembled WGS sequence"/>
</dbReference>